<dbReference type="InterPro" id="IPR042100">
    <property type="entry name" value="Bug_dom1"/>
</dbReference>
<evidence type="ECO:0000313" key="2">
    <source>
        <dbReference type="EMBL" id="MCJ0762727.1"/>
    </source>
</evidence>
<evidence type="ECO:0000313" key="3">
    <source>
        <dbReference type="Proteomes" id="UP001139447"/>
    </source>
</evidence>
<dbReference type="PROSITE" id="PS51318">
    <property type="entry name" value="TAT"/>
    <property type="match status" value="1"/>
</dbReference>
<dbReference type="SUPFAM" id="SSF53850">
    <property type="entry name" value="Periplasmic binding protein-like II"/>
    <property type="match status" value="1"/>
</dbReference>
<sequence>MTHDAFASSPGRRRALQALAATAAAGLAWPLRAQDAFPSKPIRVVVPFAPGGAIDVAVRAMAEKVATLLNQPVVVDAKPGAATIVGADAVAKAAPDGYTVLITTSSTTINNAAVYKKLPYDPATSFAPVTMVSLGSVMFAGPATAPYSNLKEFAAWAKAQNRPISFGSWGVGSSAHLFGELLRTRYGLNMQHVAYKGDVAALTDVRGGVLDTTFSSPVSARPLVRAGSIKALGMTGPRRSGGLPELATFGEQGFAGFELAGYVAVYVPAGTPRPVIDRLNKAFVAAIRSPDVTQRLIDQGQDPIAGTPEELQAIYNHDFPLWTGMLKAAGIQPE</sequence>
<dbReference type="PANTHER" id="PTHR42928:SF5">
    <property type="entry name" value="BLR1237 PROTEIN"/>
    <property type="match status" value="1"/>
</dbReference>
<dbReference type="Pfam" id="PF03401">
    <property type="entry name" value="TctC"/>
    <property type="match status" value="1"/>
</dbReference>
<proteinExistence type="inferred from homology"/>
<comment type="similarity">
    <text evidence="1">Belongs to the UPF0065 (bug) family.</text>
</comment>
<dbReference type="RefSeq" id="WP_243305231.1">
    <property type="nucleotide sequence ID" value="NZ_JALGBI010000001.1"/>
</dbReference>
<organism evidence="2 3">
    <name type="scientific">Variovorax terrae</name>
    <dbReference type="NCBI Taxonomy" id="2923278"/>
    <lineage>
        <taxon>Bacteria</taxon>
        <taxon>Pseudomonadati</taxon>
        <taxon>Pseudomonadota</taxon>
        <taxon>Betaproteobacteria</taxon>
        <taxon>Burkholderiales</taxon>
        <taxon>Comamonadaceae</taxon>
        <taxon>Variovorax</taxon>
    </lineage>
</organism>
<dbReference type="Gene3D" id="3.40.190.10">
    <property type="entry name" value="Periplasmic binding protein-like II"/>
    <property type="match status" value="1"/>
</dbReference>
<dbReference type="PANTHER" id="PTHR42928">
    <property type="entry name" value="TRICARBOXYLATE-BINDING PROTEIN"/>
    <property type="match status" value="1"/>
</dbReference>
<accession>A0A9X2ANT3</accession>
<dbReference type="InterPro" id="IPR005064">
    <property type="entry name" value="BUG"/>
</dbReference>
<evidence type="ECO:0000256" key="1">
    <source>
        <dbReference type="ARBA" id="ARBA00006987"/>
    </source>
</evidence>
<reference evidence="2" key="1">
    <citation type="submission" date="2022-03" db="EMBL/GenBank/DDBJ databases">
        <authorList>
            <person name="Woo C.Y."/>
        </authorList>
    </citation>
    <scope>NUCLEOTIDE SEQUENCE</scope>
    <source>
        <strain evidence="2">CYS-02</strain>
    </source>
</reference>
<dbReference type="Gene3D" id="3.40.190.150">
    <property type="entry name" value="Bordetella uptake gene, domain 1"/>
    <property type="match status" value="1"/>
</dbReference>
<dbReference type="Proteomes" id="UP001139447">
    <property type="component" value="Unassembled WGS sequence"/>
</dbReference>
<dbReference type="EMBL" id="JALGBI010000001">
    <property type="protein sequence ID" value="MCJ0762727.1"/>
    <property type="molecule type" value="Genomic_DNA"/>
</dbReference>
<keyword evidence="3" id="KW-1185">Reference proteome</keyword>
<dbReference type="AlphaFoldDB" id="A0A9X2ANT3"/>
<protein>
    <submittedName>
        <fullName evidence="2">Tripartite tricarboxylate transporter substrate binding protein</fullName>
    </submittedName>
</protein>
<dbReference type="InterPro" id="IPR006311">
    <property type="entry name" value="TAT_signal"/>
</dbReference>
<gene>
    <name evidence="2" type="ORF">MMF98_05820</name>
</gene>
<comment type="caution">
    <text evidence="2">The sequence shown here is derived from an EMBL/GenBank/DDBJ whole genome shotgun (WGS) entry which is preliminary data.</text>
</comment>
<dbReference type="PIRSF" id="PIRSF017082">
    <property type="entry name" value="YflP"/>
    <property type="match status" value="1"/>
</dbReference>
<name>A0A9X2ANT3_9BURK</name>